<organism evidence="1 2">
    <name type="scientific">Metarhizium rileyi (strain RCEF 4871)</name>
    <name type="common">Nomuraea rileyi</name>
    <dbReference type="NCBI Taxonomy" id="1649241"/>
    <lineage>
        <taxon>Eukaryota</taxon>
        <taxon>Fungi</taxon>
        <taxon>Dikarya</taxon>
        <taxon>Ascomycota</taxon>
        <taxon>Pezizomycotina</taxon>
        <taxon>Sordariomycetes</taxon>
        <taxon>Hypocreomycetidae</taxon>
        <taxon>Hypocreales</taxon>
        <taxon>Clavicipitaceae</taxon>
        <taxon>Metarhizium</taxon>
    </lineage>
</organism>
<evidence type="ECO:0000313" key="1">
    <source>
        <dbReference type="EMBL" id="TWU76060.1"/>
    </source>
</evidence>
<protein>
    <submittedName>
        <fullName evidence="1">Uncharacterized protein</fullName>
    </submittedName>
</protein>
<gene>
    <name evidence="1" type="ORF">ED733_007447</name>
</gene>
<proteinExistence type="predicted"/>
<reference evidence="2" key="1">
    <citation type="submission" date="2018-12" db="EMBL/GenBank/DDBJ databases">
        <title>The complete genome of Metarhizium rileyi, a key fungal pathogen of Lepidoptera.</title>
        <authorList>
            <person name="Binneck E."/>
            <person name="Lastra C.C.L."/>
            <person name="Sosa-Gomez D.R."/>
        </authorList>
    </citation>
    <scope>NUCLEOTIDE SEQUENCE [LARGE SCALE GENOMIC DNA]</scope>
    <source>
        <strain evidence="2">Cep018-CH2</strain>
    </source>
</reference>
<dbReference type="AlphaFoldDB" id="A0A5C6GF04"/>
<dbReference type="Proteomes" id="UP000317257">
    <property type="component" value="Unassembled WGS sequence"/>
</dbReference>
<sequence length="138" mass="14892">MAGGKCISWRAPHVLRAVFAVVIGRNPCIASSFNHLFLDLDISRQICARIQKPRPTGLKEPSDSVLNFAEYPQPPDKMSSSADASELISTLLKTAEHRIVPLAQKGVASGSKVFGASILSRDTNNERASPLLHGEINS</sequence>
<name>A0A5C6GF04_METRR</name>
<dbReference type="EMBL" id="SBHS01000006">
    <property type="protein sequence ID" value="TWU76060.1"/>
    <property type="molecule type" value="Genomic_DNA"/>
</dbReference>
<comment type="caution">
    <text evidence="1">The sequence shown here is derived from an EMBL/GenBank/DDBJ whole genome shotgun (WGS) entry which is preliminary data.</text>
</comment>
<accession>A0A5C6GF04</accession>
<evidence type="ECO:0000313" key="2">
    <source>
        <dbReference type="Proteomes" id="UP000317257"/>
    </source>
</evidence>